<dbReference type="PANTHER" id="PTHR41523:SF8">
    <property type="entry name" value="ETHYLENE RESPONSE SENSOR PROTEIN"/>
    <property type="match status" value="1"/>
</dbReference>
<keyword evidence="7" id="KW-0288">FMN</keyword>
<comment type="catalytic activity">
    <reaction evidence="1">
        <text>ATP + protein L-histidine = ADP + protein N-phospho-L-histidine.</text>
        <dbReference type="EC" id="2.7.13.3"/>
    </reaction>
</comment>
<dbReference type="EMBL" id="JAFIRR010000040">
    <property type="protein sequence ID" value="MCO6415966.1"/>
    <property type="molecule type" value="Genomic_DNA"/>
</dbReference>
<evidence type="ECO:0000313" key="17">
    <source>
        <dbReference type="EMBL" id="MCO6415966.1"/>
    </source>
</evidence>
<keyword evidence="12" id="KW-0067">ATP-binding</keyword>
<evidence type="ECO:0000256" key="8">
    <source>
        <dbReference type="ARBA" id="ARBA00022679"/>
    </source>
</evidence>
<keyword evidence="9" id="KW-0677">Repeat</keyword>
<proteinExistence type="predicted"/>
<keyword evidence="6" id="KW-0285">Flavoprotein</keyword>
<evidence type="ECO:0000256" key="7">
    <source>
        <dbReference type="ARBA" id="ARBA00022643"/>
    </source>
</evidence>
<evidence type="ECO:0000256" key="11">
    <source>
        <dbReference type="ARBA" id="ARBA00022777"/>
    </source>
</evidence>
<evidence type="ECO:0000256" key="14">
    <source>
        <dbReference type="ARBA" id="ARBA00023026"/>
    </source>
</evidence>
<evidence type="ECO:0000256" key="13">
    <source>
        <dbReference type="ARBA" id="ARBA00022991"/>
    </source>
</evidence>
<dbReference type="Pfam" id="PF07536">
    <property type="entry name" value="HWE_HK"/>
    <property type="match status" value="1"/>
</dbReference>
<dbReference type="CDD" id="cd00130">
    <property type="entry name" value="PAS"/>
    <property type="match status" value="1"/>
</dbReference>
<keyword evidence="5" id="KW-0716">Sensory transduction</keyword>
<evidence type="ECO:0000256" key="9">
    <source>
        <dbReference type="ARBA" id="ARBA00022737"/>
    </source>
</evidence>
<keyword evidence="18" id="KW-1185">Reference proteome</keyword>
<evidence type="ECO:0000256" key="4">
    <source>
        <dbReference type="ARBA" id="ARBA00022553"/>
    </source>
</evidence>
<dbReference type="InterPro" id="IPR000014">
    <property type="entry name" value="PAS"/>
</dbReference>
<keyword evidence="4" id="KW-0597">Phosphoprotein</keyword>
<evidence type="ECO:0000256" key="6">
    <source>
        <dbReference type="ARBA" id="ARBA00022630"/>
    </source>
</evidence>
<evidence type="ECO:0000256" key="15">
    <source>
        <dbReference type="ARBA" id="ARBA00023170"/>
    </source>
</evidence>
<dbReference type="InterPro" id="IPR001610">
    <property type="entry name" value="PAC"/>
</dbReference>
<name>A0ABT1D238_9PROT</name>
<dbReference type="SMART" id="SM00911">
    <property type="entry name" value="HWE_HK"/>
    <property type="match status" value="1"/>
</dbReference>
<evidence type="ECO:0000256" key="1">
    <source>
        <dbReference type="ARBA" id="ARBA00000085"/>
    </source>
</evidence>
<evidence type="ECO:0000256" key="2">
    <source>
        <dbReference type="ARBA" id="ARBA00012438"/>
    </source>
</evidence>
<dbReference type="Gene3D" id="3.30.565.10">
    <property type="entry name" value="Histidine kinase-like ATPase, C-terminal domain"/>
    <property type="match status" value="1"/>
</dbReference>
<evidence type="ECO:0000256" key="5">
    <source>
        <dbReference type="ARBA" id="ARBA00022606"/>
    </source>
</evidence>
<dbReference type="InterPro" id="IPR013655">
    <property type="entry name" value="PAS_fold_3"/>
</dbReference>
<dbReference type="Gene3D" id="1.10.260.40">
    <property type="entry name" value="lambda repressor-like DNA-binding domains"/>
    <property type="match status" value="1"/>
</dbReference>
<feature type="domain" description="PAC" evidence="16">
    <location>
        <begin position="77"/>
        <end position="128"/>
    </location>
</feature>
<dbReference type="InterPro" id="IPR000700">
    <property type="entry name" value="PAS-assoc_C"/>
</dbReference>
<dbReference type="EC" id="2.7.13.3" evidence="2"/>
<dbReference type="Pfam" id="PF08447">
    <property type="entry name" value="PAS_3"/>
    <property type="match status" value="1"/>
</dbReference>
<evidence type="ECO:0000256" key="3">
    <source>
        <dbReference type="ARBA" id="ARBA00022543"/>
    </source>
</evidence>
<keyword evidence="3" id="KW-0600">Photoreceptor protein</keyword>
<keyword evidence="10" id="KW-0547">Nucleotide-binding</keyword>
<dbReference type="SMART" id="SM00086">
    <property type="entry name" value="PAC"/>
    <property type="match status" value="1"/>
</dbReference>
<keyword evidence="14" id="KW-0843">Virulence</keyword>
<reference evidence="17 18" key="1">
    <citation type="submission" date="2021-12" db="EMBL/GenBank/DDBJ databases">
        <title>Siccirubricoccus leaddurans sp. nov., a high concentration Zn2+ tolerance bacterium.</title>
        <authorList>
            <person name="Cao Y."/>
        </authorList>
    </citation>
    <scope>NUCLEOTIDE SEQUENCE [LARGE SCALE GENOMIC DNA]</scope>
    <source>
        <strain evidence="17 18">KC 17139</strain>
    </source>
</reference>
<dbReference type="Gene3D" id="3.30.450.20">
    <property type="entry name" value="PAS domain"/>
    <property type="match status" value="1"/>
</dbReference>
<keyword evidence="8" id="KW-0808">Transferase</keyword>
<dbReference type="InterPro" id="IPR010982">
    <property type="entry name" value="Lambda_DNA-bd_dom_sf"/>
</dbReference>
<dbReference type="InterPro" id="IPR035965">
    <property type="entry name" value="PAS-like_dom_sf"/>
</dbReference>
<dbReference type="NCBIfam" id="TIGR00229">
    <property type="entry name" value="sensory_box"/>
    <property type="match status" value="1"/>
</dbReference>
<dbReference type="PANTHER" id="PTHR41523">
    <property type="entry name" value="TWO-COMPONENT SYSTEM SENSOR PROTEIN"/>
    <property type="match status" value="1"/>
</dbReference>
<evidence type="ECO:0000256" key="10">
    <source>
        <dbReference type="ARBA" id="ARBA00022741"/>
    </source>
</evidence>
<keyword evidence="13" id="KW-0157">Chromophore</keyword>
<dbReference type="InterPro" id="IPR011102">
    <property type="entry name" value="Sig_transdc_His_kinase_HWE"/>
</dbReference>
<keyword evidence="11" id="KW-0418">Kinase</keyword>
<dbReference type="RefSeq" id="WP_252952578.1">
    <property type="nucleotide sequence ID" value="NZ_JAFIRR010000040.1"/>
</dbReference>
<evidence type="ECO:0000256" key="12">
    <source>
        <dbReference type="ARBA" id="ARBA00022840"/>
    </source>
</evidence>
<dbReference type="SUPFAM" id="SSF55785">
    <property type="entry name" value="PYP-like sensor domain (PAS domain)"/>
    <property type="match status" value="1"/>
</dbReference>
<comment type="caution">
    <text evidence="17">The sequence shown here is derived from an EMBL/GenBank/DDBJ whole genome shotgun (WGS) entry which is preliminary data.</text>
</comment>
<protein>
    <recommendedName>
        <fullName evidence="2">histidine kinase</fullName>
        <ecNumber evidence="2">2.7.13.3</ecNumber>
    </recommendedName>
</protein>
<gene>
    <name evidence="17" type="ORF">JYK14_07215</name>
</gene>
<evidence type="ECO:0000259" key="16">
    <source>
        <dbReference type="PROSITE" id="PS50113"/>
    </source>
</evidence>
<sequence length="417" mass="45843">MAEGEAQLRLLVDNAPVMVWWADRTKARDHVSAPWLAFTGRSLEQEIGFGWAERVHPEDVARSLKTYDEAFDARREFTMDYRLLRHDGVYRWIRDHGGPCHVGGDFAGYLGTGIDVTDLKRTLEERDLVVAELNHRVKNTLATVQAIAEQTVRSAAGDAAQFGPALLARLRALAAAHGLLTHNAWEGADFIAVAEAALRPWTSAGCGRIRLEGRPGTVALRPQQAQMMVLALHELATNAMKYGALSSEGGQVVVRCGGPQPDGRILVEWIETGGPAIERPPSRRGFGSRLLERALVHDLGPGAEVRIAFPPEGLRAAFCFFDAAARGSARQEAGAESTAWIPSPAQFRAARMLLRWSEMEGAATIGAPLAVFLEFEAGRRPLRQEDLRYLRRALEMEGVEFLRETGDGPGVRLRKEE</sequence>
<dbReference type="PROSITE" id="PS50113">
    <property type="entry name" value="PAC"/>
    <property type="match status" value="1"/>
</dbReference>
<dbReference type="SMART" id="SM00091">
    <property type="entry name" value="PAS"/>
    <property type="match status" value="1"/>
</dbReference>
<dbReference type="Proteomes" id="UP001523392">
    <property type="component" value="Unassembled WGS sequence"/>
</dbReference>
<organism evidence="17 18">
    <name type="scientific">Siccirubricoccus soli</name>
    <dbReference type="NCBI Taxonomy" id="2899147"/>
    <lineage>
        <taxon>Bacteria</taxon>
        <taxon>Pseudomonadati</taxon>
        <taxon>Pseudomonadota</taxon>
        <taxon>Alphaproteobacteria</taxon>
        <taxon>Acetobacterales</taxon>
        <taxon>Roseomonadaceae</taxon>
        <taxon>Siccirubricoccus</taxon>
    </lineage>
</organism>
<evidence type="ECO:0000313" key="18">
    <source>
        <dbReference type="Proteomes" id="UP001523392"/>
    </source>
</evidence>
<accession>A0ABT1D238</accession>
<keyword evidence="15" id="KW-0675">Receptor</keyword>
<dbReference type="InterPro" id="IPR036890">
    <property type="entry name" value="HATPase_C_sf"/>
</dbReference>